<evidence type="ECO:0000256" key="4">
    <source>
        <dbReference type="ARBA" id="ARBA00022989"/>
    </source>
</evidence>
<dbReference type="PANTHER" id="PTHR30086:SF19">
    <property type="entry name" value="THREONINE EFFLUX PROTEIN"/>
    <property type="match status" value="1"/>
</dbReference>
<dbReference type="InterPro" id="IPR001123">
    <property type="entry name" value="LeuE-type"/>
</dbReference>
<keyword evidence="3 6" id="KW-0812">Transmembrane</keyword>
<evidence type="ECO:0000256" key="1">
    <source>
        <dbReference type="ARBA" id="ARBA00004651"/>
    </source>
</evidence>
<evidence type="ECO:0000256" key="3">
    <source>
        <dbReference type="ARBA" id="ARBA00022692"/>
    </source>
</evidence>
<keyword evidence="2" id="KW-1003">Cell membrane</keyword>
<reference evidence="7 8" key="1">
    <citation type="submission" date="2013-10" db="EMBL/GenBank/DDBJ databases">
        <title>The Genome Sequence of Acinetobacter brisouii CIP 110357.</title>
        <authorList>
            <consortium name="The Broad Institute Genomics Platform"/>
            <consortium name="The Broad Institute Genome Sequencing Center for Infectious Disease"/>
            <person name="Cerqueira G."/>
            <person name="Feldgarden M."/>
            <person name="Courvalin P."/>
            <person name="Grillot-Courvalin C."/>
            <person name="Clermont D."/>
            <person name="Rocha E."/>
            <person name="Yoon E.-J."/>
            <person name="Nemec A."/>
            <person name="Young S.K."/>
            <person name="Zeng Q."/>
            <person name="Gargeya S."/>
            <person name="Fitzgerald M."/>
            <person name="Abouelleil A."/>
            <person name="Alvarado L."/>
            <person name="Berlin A.M."/>
            <person name="Chapman S.B."/>
            <person name="Gainer-Dewar J."/>
            <person name="Goldberg J."/>
            <person name="Gnerre S."/>
            <person name="Griggs A."/>
            <person name="Gujja S."/>
            <person name="Hansen M."/>
            <person name="Howarth C."/>
            <person name="Imamovic A."/>
            <person name="Ireland A."/>
            <person name="Larimer J."/>
            <person name="McCowan C."/>
            <person name="Murphy C."/>
            <person name="Pearson M."/>
            <person name="Poon T.W."/>
            <person name="Priest M."/>
            <person name="Roberts A."/>
            <person name="Saif S."/>
            <person name="Shea T."/>
            <person name="Sykes S."/>
            <person name="Wortman J."/>
            <person name="Nusbaum C."/>
            <person name="Birren B."/>
        </authorList>
    </citation>
    <scope>NUCLEOTIDE SEQUENCE [LARGE SCALE GENOMIC DNA]</scope>
    <source>
        <strain evidence="7 8">CIP 110357</strain>
    </source>
</reference>
<dbReference type="STRING" id="396323.VH98_09650"/>
<evidence type="ECO:0000313" key="7">
    <source>
        <dbReference type="EMBL" id="ESK51597.1"/>
    </source>
</evidence>
<dbReference type="PATRIC" id="fig|1341683.3.peg.2099"/>
<dbReference type="PANTHER" id="PTHR30086">
    <property type="entry name" value="ARGININE EXPORTER PROTEIN ARGO"/>
    <property type="match status" value="1"/>
</dbReference>
<dbReference type="HOGENOM" id="CLU_079569_0_1_6"/>
<comment type="subcellular location">
    <subcellularLocation>
        <location evidence="1">Cell membrane</location>
        <topology evidence="1">Multi-pass membrane protein</topology>
    </subcellularLocation>
</comment>
<proteinExistence type="predicted"/>
<feature type="transmembrane region" description="Helical" evidence="6">
    <location>
        <begin position="187"/>
        <end position="205"/>
    </location>
</feature>
<keyword evidence="4 6" id="KW-1133">Transmembrane helix</keyword>
<comment type="caution">
    <text evidence="7">The sequence shown here is derived from an EMBL/GenBank/DDBJ whole genome shotgun (WGS) entry which is preliminary data.</text>
</comment>
<evidence type="ECO:0000313" key="8">
    <source>
        <dbReference type="Proteomes" id="UP000018418"/>
    </source>
</evidence>
<feature type="transmembrane region" description="Helical" evidence="6">
    <location>
        <begin position="6"/>
        <end position="26"/>
    </location>
</feature>
<dbReference type="Pfam" id="PF01810">
    <property type="entry name" value="LysE"/>
    <property type="match status" value="1"/>
</dbReference>
<keyword evidence="5 6" id="KW-0472">Membrane</keyword>
<feature type="transmembrane region" description="Helical" evidence="6">
    <location>
        <begin position="152"/>
        <end position="175"/>
    </location>
</feature>
<name>V2UNN9_9GAMM</name>
<evidence type="ECO:0000256" key="5">
    <source>
        <dbReference type="ARBA" id="ARBA00023136"/>
    </source>
</evidence>
<dbReference type="Proteomes" id="UP000018418">
    <property type="component" value="Unassembled WGS sequence"/>
</dbReference>
<evidence type="ECO:0000256" key="2">
    <source>
        <dbReference type="ARBA" id="ARBA00022475"/>
    </source>
</evidence>
<dbReference type="EMBL" id="AYEU01000006">
    <property type="protein sequence ID" value="ESK51597.1"/>
    <property type="molecule type" value="Genomic_DNA"/>
</dbReference>
<feature type="transmembrane region" description="Helical" evidence="6">
    <location>
        <begin position="129"/>
        <end position="146"/>
    </location>
</feature>
<dbReference type="AlphaFoldDB" id="V2UNN9"/>
<dbReference type="OrthoDB" id="581870at2"/>
<feature type="transmembrane region" description="Helical" evidence="6">
    <location>
        <begin position="38"/>
        <end position="63"/>
    </location>
</feature>
<sequence>MFAAFAMLIFIHFCALITPGPDFFLVSQTAISRSHKEAVAVVGGITVGVMFWSLLALLGLNILFEKMAWLKHVLLVCGGLYLCWLGVQMLRSAFSKQQATTISPSVQVSKSMFSCFMKGMLTNLSNPKAVIYFGSVFSLFLTNPALEHLHAVLFLVISAETAIWFLFVTFVFSLPACKAFYQRSVKWIDGISGGIFTLFGAFLITNK</sequence>
<evidence type="ECO:0000256" key="6">
    <source>
        <dbReference type="SAM" id="Phobius"/>
    </source>
</evidence>
<evidence type="ECO:0008006" key="9">
    <source>
        <dbReference type="Google" id="ProtNLM"/>
    </source>
</evidence>
<dbReference type="GO" id="GO:0015171">
    <property type="term" value="F:amino acid transmembrane transporter activity"/>
    <property type="evidence" value="ECO:0007669"/>
    <property type="project" value="TreeGrafter"/>
</dbReference>
<dbReference type="GO" id="GO:0005886">
    <property type="term" value="C:plasma membrane"/>
    <property type="evidence" value="ECO:0007669"/>
    <property type="project" value="UniProtKB-SubCell"/>
</dbReference>
<keyword evidence="8" id="KW-1185">Reference proteome</keyword>
<dbReference type="RefSeq" id="WP_004901950.1">
    <property type="nucleotide sequence ID" value="NZ_BBTI01000011.1"/>
</dbReference>
<gene>
    <name evidence="7" type="ORF">P255_02120</name>
</gene>
<accession>V2UNN9</accession>
<protein>
    <recommendedName>
        <fullName evidence="9">Threonine efflux protein</fullName>
    </recommendedName>
</protein>
<organism evidence="7 8">
    <name type="scientific">Acinetobacter brisouii CIP 110357</name>
    <dbReference type="NCBI Taxonomy" id="1341683"/>
    <lineage>
        <taxon>Bacteria</taxon>
        <taxon>Pseudomonadati</taxon>
        <taxon>Pseudomonadota</taxon>
        <taxon>Gammaproteobacteria</taxon>
        <taxon>Moraxellales</taxon>
        <taxon>Moraxellaceae</taxon>
        <taxon>Acinetobacter</taxon>
    </lineage>
</organism>
<feature type="transmembrane region" description="Helical" evidence="6">
    <location>
        <begin position="69"/>
        <end position="87"/>
    </location>
</feature>